<dbReference type="GO" id="GO:0006097">
    <property type="term" value="P:glyoxylate cycle"/>
    <property type="evidence" value="ECO:0007669"/>
    <property type="project" value="UniProtKB-KW"/>
</dbReference>
<feature type="binding site" evidence="12">
    <location>
        <position position="347"/>
    </location>
    <ligand>
        <name>Mg(2+)</name>
        <dbReference type="ChEBI" id="CHEBI:18420"/>
    </ligand>
</feature>
<dbReference type="KEGG" id="sphe:GFH32_10395"/>
<keyword evidence="4 12" id="KW-0460">Magnesium</keyword>
<dbReference type="Pfam" id="PF03971">
    <property type="entry name" value="IDH"/>
    <property type="match status" value="1"/>
</dbReference>
<dbReference type="GO" id="GO:0004450">
    <property type="term" value="F:isocitrate dehydrogenase (NADP+) activity"/>
    <property type="evidence" value="ECO:0007669"/>
    <property type="project" value="UniProtKB-EC"/>
</dbReference>
<feature type="binding site" evidence="13">
    <location>
        <begin position="597"/>
        <end position="599"/>
    </location>
    <ligand>
        <name>NADP(+)</name>
        <dbReference type="ChEBI" id="CHEBI:58349"/>
    </ligand>
</feature>
<feature type="site" description="Critical for catalysis" evidence="10">
    <location>
        <position position="254"/>
    </location>
</feature>
<evidence type="ECO:0000256" key="6">
    <source>
        <dbReference type="ARBA" id="ARBA00023002"/>
    </source>
</evidence>
<keyword evidence="2 9" id="KW-0816">Tricarboxylic acid cycle</keyword>
<dbReference type="PIRSF" id="PIRSF009407">
    <property type="entry name" value="IDH_monmr"/>
    <property type="match status" value="1"/>
</dbReference>
<feature type="binding site" evidence="11">
    <location>
        <begin position="131"/>
        <end position="138"/>
    </location>
    <ligand>
        <name>substrate</name>
    </ligand>
</feature>
<dbReference type="GO" id="GO:0046872">
    <property type="term" value="F:metal ion binding"/>
    <property type="evidence" value="ECO:0007669"/>
    <property type="project" value="UniProtKB-KW"/>
</dbReference>
<feature type="binding site" evidence="13">
    <location>
        <position position="134"/>
    </location>
    <ligand>
        <name>NADP(+)</name>
        <dbReference type="ChEBI" id="CHEBI:58349"/>
    </ligand>
</feature>
<evidence type="ECO:0000256" key="12">
    <source>
        <dbReference type="PIRSR" id="PIRSR009407-3"/>
    </source>
</evidence>
<feature type="binding site" evidence="13">
    <location>
        <position position="586"/>
    </location>
    <ligand>
        <name>NADP(+)</name>
        <dbReference type="ChEBI" id="CHEBI:58349"/>
    </ligand>
</feature>
<evidence type="ECO:0000256" key="7">
    <source>
        <dbReference type="ARBA" id="ARBA00023554"/>
    </source>
</evidence>
<evidence type="ECO:0000256" key="4">
    <source>
        <dbReference type="ARBA" id="ARBA00022842"/>
    </source>
</evidence>
<keyword evidence="1 9" id="KW-0329">Glyoxylate bypass</keyword>
<dbReference type="RefSeq" id="WP_153511558.1">
    <property type="nucleotide sequence ID" value="NZ_CP045652.1"/>
</dbReference>
<protein>
    <recommendedName>
        <fullName evidence="9">Isocitrate dehydrogenase [NADP]</fullName>
        <ecNumber evidence="9">1.1.1.42</ecNumber>
    </recommendedName>
    <alternativeName>
        <fullName evidence="9">Oxalosuccinate decarboxylase</fullName>
    </alternativeName>
</protein>
<dbReference type="Proteomes" id="UP000326921">
    <property type="component" value="Chromosome"/>
</dbReference>
<feature type="site" description="Critical for catalysis" evidence="10">
    <location>
        <position position="417"/>
    </location>
</feature>
<feature type="binding site" evidence="13">
    <location>
        <begin position="581"/>
        <end position="582"/>
    </location>
    <ligand>
        <name>NADP(+)</name>
        <dbReference type="ChEBI" id="CHEBI:58349"/>
    </ligand>
</feature>
<evidence type="ECO:0000313" key="14">
    <source>
        <dbReference type="EMBL" id="QGA26708.1"/>
    </source>
</evidence>
<dbReference type="EMBL" id="CP045652">
    <property type="protein sequence ID" value="QGA26708.1"/>
    <property type="molecule type" value="Genomic_DNA"/>
</dbReference>
<evidence type="ECO:0000256" key="10">
    <source>
        <dbReference type="PIRSR" id="PIRSR009407-1"/>
    </source>
</evidence>
<dbReference type="GO" id="GO:0006099">
    <property type="term" value="P:tricarboxylic acid cycle"/>
    <property type="evidence" value="ECO:0007669"/>
    <property type="project" value="UniProtKB-KW"/>
</dbReference>
<evidence type="ECO:0000256" key="8">
    <source>
        <dbReference type="ARBA" id="ARBA00046318"/>
    </source>
</evidence>
<evidence type="ECO:0000256" key="13">
    <source>
        <dbReference type="PIRSR" id="PIRSR009407-4"/>
    </source>
</evidence>
<feature type="binding site" evidence="11">
    <location>
        <position position="544"/>
    </location>
    <ligand>
        <name>D-threo-isocitrate</name>
        <dbReference type="ChEBI" id="CHEBI:15562"/>
    </ligand>
</feature>
<gene>
    <name evidence="14" type="ORF">GFH32_10395</name>
</gene>
<dbReference type="AlphaFoldDB" id="A0A5Q0QFU4"/>
<dbReference type="InterPro" id="IPR004436">
    <property type="entry name" value="Isocitrate_DH_NADP_mono"/>
</dbReference>
<accession>A0A5Q0QFU4</accession>
<proteinExistence type="inferred from homology"/>
<dbReference type="SUPFAM" id="SSF53659">
    <property type="entry name" value="Isocitrate/Isopropylmalate dehydrogenase-like"/>
    <property type="match status" value="1"/>
</dbReference>
<evidence type="ECO:0000256" key="11">
    <source>
        <dbReference type="PIRSR" id="PIRSR009407-2"/>
    </source>
</evidence>
<dbReference type="PANTHER" id="PTHR36999">
    <property type="entry name" value="ISOCITRATE DEHYDROGENASE [NADP]"/>
    <property type="match status" value="1"/>
</dbReference>
<evidence type="ECO:0000313" key="15">
    <source>
        <dbReference type="Proteomes" id="UP000326921"/>
    </source>
</evidence>
<dbReference type="PANTHER" id="PTHR36999:SF1">
    <property type="entry name" value="ISOCITRATE DEHYDROGENASE (NADP(+))"/>
    <property type="match status" value="1"/>
</dbReference>
<keyword evidence="3 12" id="KW-0479">Metal-binding</keyword>
<feature type="binding site" evidence="12">
    <location>
        <position position="549"/>
    </location>
    <ligand>
        <name>Mg(2+)</name>
        <dbReference type="ChEBI" id="CHEBI:18420"/>
    </ligand>
</feature>
<evidence type="ECO:0000256" key="2">
    <source>
        <dbReference type="ARBA" id="ARBA00022532"/>
    </source>
</evidence>
<feature type="binding site" evidence="13">
    <location>
        <begin position="81"/>
        <end position="86"/>
    </location>
    <ligand>
        <name>NADP(+)</name>
        <dbReference type="ChEBI" id="CHEBI:58349"/>
    </ligand>
</feature>
<feature type="binding site" evidence="13">
    <location>
        <position position="646"/>
    </location>
    <ligand>
        <name>NADP(+)</name>
        <dbReference type="ChEBI" id="CHEBI:58349"/>
    </ligand>
</feature>
<dbReference type="NCBIfam" id="TIGR00178">
    <property type="entry name" value="monomer_idh"/>
    <property type="match status" value="1"/>
</dbReference>
<evidence type="ECO:0000256" key="5">
    <source>
        <dbReference type="ARBA" id="ARBA00022857"/>
    </source>
</evidence>
<evidence type="ECO:0000256" key="3">
    <source>
        <dbReference type="ARBA" id="ARBA00022723"/>
    </source>
</evidence>
<dbReference type="EC" id="1.1.1.42" evidence="9"/>
<reference evidence="14 15" key="1">
    <citation type="submission" date="2019-10" db="EMBL/GenBank/DDBJ databases">
        <authorList>
            <person name="Dong K."/>
        </authorList>
    </citation>
    <scope>NUCLEOTIDE SEQUENCE [LARGE SCALE GENOMIC DNA]</scope>
    <source>
        <strain evidence="15">dk4302</strain>
    </source>
</reference>
<evidence type="ECO:0000256" key="9">
    <source>
        <dbReference type="PIRNR" id="PIRNR009407"/>
    </source>
</evidence>
<comment type="cofactor">
    <cofactor evidence="12">
        <name>Mg(2+)</name>
        <dbReference type="ChEBI" id="CHEBI:18420"/>
    </cofactor>
    <cofactor evidence="12">
        <name>Mn(2+)</name>
        <dbReference type="ChEBI" id="CHEBI:29035"/>
    </cofactor>
    <text evidence="12">Binds 1 Mg(2+) or Mn(2+) ion per subunit.</text>
</comment>
<feature type="binding site" evidence="12">
    <location>
        <position position="545"/>
    </location>
    <ligand>
        <name>Mg(2+)</name>
        <dbReference type="ChEBI" id="CHEBI:18420"/>
    </ligand>
</feature>
<evidence type="ECO:0000256" key="1">
    <source>
        <dbReference type="ARBA" id="ARBA00022435"/>
    </source>
</evidence>
<comment type="catalytic activity">
    <reaction evidence="7 9">
        <text>D-threo-isocitrate + NADP(+) = 2-oxoglutarate + CO2 + NADPH</text>
        <dbReference type="Rhea" id="RHEA:19629"/>
        <dbReference type="ChEBI" id="CHEBI:15562"/>
        <dbReference type="ChEBI" id="CHEBI:16526"/>
        <dbReference type="ChEBI" id="CHEBI:16810"/>
        <dbReference type="ChEBI" id="CHEBI:57783"/>
        <dbReference type="ChEBI" id="CHEBI:58349"/>
        <dbReference type="EC" id="1.1.1.42"/>
    </reaction>
</comment>
<name>A0A5Q0QFU4_9SPHI</name>
<feature type="binding site" evidence="11">
    <location>
        <position position="144"/>
    </location>
    <ligand>
        <name>D-threo-isocitrate</name>
        <dbReference type="ChEBI" id="CHEBI:15562"/>
    </ligand>
</feature>
<sequence>MSSKIIYTKTDEAPLLATYSFLPIVQAFAKPANIEIELRDISLAGRILANFNDYLTADQKTSDALAELGQLATQPEANIIKLPNISASIPQIKGAIAELQKAGYAIPNYPDAPANAEEEKIKATYAKVLGSAVNPVLREGNSDRRAPKAVKNYAKANPHRMGAWASDSKTAVTSMQDGDFYSTEKSVTVANDSQYKIEFVAADGSVKELKGLGNLKAGEVIDSSVLNIAKLKSFVADAIAEAKAAGILLSAHLKATMMKVSDPIIFGAIVEVYFKDVFAQYGDLFAELGINKNNGLGEVYAKIAGNAKEAEVKAAIEAAIANGPDLAMVNSDKGITNLHVPSDVIVDASMPAMIRIGGKMWDKNGAEQDTLAIIPDRSYAGIYEAVIEDCKVNGAYDPKTMGSVPNVGLMAQKAEEYGSHDKTFQAASNGTIRVVDAAGNVYMEQAVEAGDIFRMCQTKDAPIQDWVKLAVNRARLSDTPAVFWLDENRAHDREIIKKVNTYLANYDTNGLDIRILSPIEATKFSVERIRQGLDTISVTGNVLRDYLTDLFPILELGTSAKMLSIVPLMNGGGLFETGAGGSAPKHVEQFLEEGYLRWDSLGEFLALQASLEHLAQTQNNAKAQVLADALDEANAKFLATDKSPARKVGQIDNRGSHFYLALYWAEALAAQTKDAELANAFAGLAAALSSNEAKINEELIGAQGKAQNIEGYYYPNDELAAKAMRPSATLNQAIDTF</sequence>
<keyword evidence="5 9" id="KW-0521">NADP</keyword>
<organism evidence="14 15">
    <name type="scientific">Sphingobacterium zhuxiongii</name>
    <dbReference type="NCBI Taxonomy" id="2662364"/>
    <lineage>
        <taxon>Bacteria</taxon>
        <taxon>Pseudomonadati</taxon>
        <taxon>Bacteroidota</taxon>
        <taxon>Sphingobacteriia</taxon>
        <taxon>Sphingobacteriales</taxon>
        <taxon>Sphingobacteriaceae</taxon>
        <taxon>Sphingobacterium</taxon>
    </lineage>
</organism>
<keyword evidence="15" id="KW-1185">Reference proteome</keyword>
<comment type="similarity">
    <text evidence="8 9">Belongs to the monomeric-type IDH family.</text>
</comment>
<keyword evidence="6 9" id="KW-0560">Oxidoreductase</keyword>